<protein>
    <recommendedName>
        <fullName evidence="3">DUF4921 domain-containing protein</fullName>
    </recommendedName>
</protein>
<organism evidence="4 5">
    <name type="scientific">Candidatus Wolfebacteria bacterium RIFCSPLOWO2_01_FULL_45_19</name>
    <dbReference type="NCBI Taxonomy" id="1802557"/>
    <lineage>
        <taxon>Bacteria</taxon>
        <taxon>Candidatus Wolfeibacteriota</taxon>
    </lineage>
</organism>
<comment type="caution">
    <text evidence="4">The sequence shown here is derived from an EMBL/GenBank/DDBJ whole genome shotgun (WGS) entry which is preliminary data.</text>
</comment>
<dbReference type="Proteomes" id="UP000178946">
    <property type="component" value="Unassembled WGS sequence"/>
</dbReference>
<evidence type="ECO:0000256" key="2">
    <source>
        <dbReference type="SAM" id="MobiDB-lite"/>
    </source>
</evidence>
<dbReference type="Gene3D" id="3.30.428.10">
    <property type="entry name" value="HIT-like"/>
    <property type="match status" value="2"/>
</dbReference>
<feature type="active site" description="Tele-UMP-histidine intermediate" evidence="1">
    <location>
        <position position="149"/>
    </location>
</feature>
<evidence type="ECO:0000313" key="5">
    <source>
        <dbReference type="Proteomes" id="UP000178946"/>
    </source>
</evidence>
<dbReference type="GO" id="GO:0008108">
    <property type="term" value="F:UDP-glucose:hexose-1-phosphate uridylyltransferase activity"/>
    <property type="evidence" value="ECO:0007669"/>
    <property type="project" value="InterPro"/>
</dbReference>
<dbReference type="SUPFAM" id="SSF54197">
    <property type="entry name" value="HIT-like"/>
    <property type="match status" value="2"/>
</dbReference>
<feature type="region of interest" description="Disordered" evidence="2">
    <location>
        <begin position="1"/>
        <end position="21"/>
    </location>
</feature>
<dbReference type="EMBL" id="MGIR01000001">
    <property type="protein sequence ID" value="OGM91538.1"/>
    <property type="molecule type" value="Genomic_DNA"/>
</dbReference>
<dbReference type="PANTHER" id="PTHR42763">
    <property type="entry name" value="ADP-GLUCOSE PHOSPHORYLASE"/>
    <property type="match status" value="1"/>
</dbReference>
<evidence type="ECO:0000256" key="1">
    <source>
        <dbReference type="PIRSR" id="PIRSR000808-1"/>
    </source>
</evidence>
<proteinExistence type="predicted"/>
<gene>
    <name evidence="4" type="ORF">A3A20_01150</name>
</gene>
<dbReference type="PANTHER" id="PTHR42763:SF2">
    <property type="entry name" value="ADP-GLUCOSE PHOSPHORYLASE"/>
    <property type="match status" value="1"/>
</dbReference>
<name>A0A1F8DUQ1_9BACT</name>
<evidence type="ECO:0000259" key="3">
    <source>
        <dbReference type="Pfam" id="PF16268"/>
    </source>
</evidence>
<dbReference type="PIRSF" id="PIRSF000808">
    <property type="entry name" value="GalT"/>
    <property type="match status" value="1"/>
</dbReference>
<sequence length="314" mass="35939">MAPGRANRPSDLIEKQKKIKRVGASARGCPFENPQAPGNEEPILVYKNKRGWELAIIPNKYPAVSHERIVAVPAKHGPYHILPGVGYHDVVTTRDHDKNFPNLTVSHAELVFRAFRDRYMMLLDDKYIAYVSIFHNWGPTAGASIYHPHYQIIAIPVVPPDVQHSLSGSLDYFQANKKCVHCVMIEFELKEKERIIYENDSAVAFAPFVSREPFEIRIFPKKHLPYFENTLDEDLKGVVDCLQTSLKRVENNLADPDYNFFIHTAPVQDKNKYDHYHWHMEVVPKIKISAGFELGTGIEINMVNPDEAAKILRK</sequence>
<dbReference type="InterPro" id="IPR001937">
    <property type="entry name" value="GalP_UDPtransf1"/>
</dbReference>
<dbReference type="InterPro" id="IPR036265">
    <property type="entry name" value="HIT-like_sf"/>
</dbReference>
<dbReference type="AlphaFoldDB" id="A0A1F8DUQ1"/>
<feature type="domain" description="DUF4921" evidence="3">
    <location>
        <begin position="122"/>
        <end position="307"/>
    </location>
</feature>
<dbReference type="STRING" id="1802557.A3A20_01150"/>
<dbReference type="Pfam" id="PF16268">
    <property type="entry name" value="DUF4921"/>
    <property type="match status" value="1"/>
</dbReference>
<evidence type="ECO:0000313" key="4">
    <source>
        <dbReference type="EMBL" id="OGM91538.1"/>
    </source>
</evidence>
<dbReference type="InterPro" id="IPR032576">
    <property type="entry name" value="DUF4921"/>
</dbReference>
<dbReference type="InterPro" id="IPR053177">
    <property type="entry name" value="ADP-glucose_phosphorylase"/>
</dbReference>
<dbReference type="GO" id="GO:0006012">
    <property type="term" value="P:galactose metabolic process"/>
    <property type="evidence" value="ECO:0007669"/>
    <property type="project" value="InterPro"/>
</dbReference>
<dbReference type="GO" id="GO:0008270">
    <property type="term" value="F:zinc ion binding"/>
    <property type="evidence" value="ECO:0007669"/>
    <property type="project" value="InterPro"/>
</dbReference>
<reference evidence="4 5" key="1">
    <citation type="journal article" date="2016" name="Nat. Commun.">
        <title>Thousands of microbial genomes shed light on interconnected biogeochemical processes in an aquifer system.</title>
        <authorList>
            <person name="Anantharaman K."/>
            <person name="Brown C.T."/>
            <person name="Hug L.A."/>
            <person name="Sharon I."/>
            <person name="Castelle C.J."/>
            <person name="Probst A.J."/>
            <person name="Thomas B.C."/>
            <person name="Singh A."/>
            <person name="Wilkins M.J."/>
            <person name="Karaoz U."/>
            <person name="Brodie E.L."/>
            <person name="Williams K.H."/>
            <person name="Hubbard S.S."/>
            <person name="Banfield J.F."/>
        </authorList>
    </citation>
    <scope>NUCLEOTIDE SEQUENCE [LARGE SCALE GENOMIC DNA]</scope>
</reference>
<accession>A0A1F8DUQ1</accession>